<evidence type="ECO:0000256" key="15">
    <source>
        <dbReference type="SAM" id="MobiDB-lite"/>
    </source>
</evidence>
<name>A0AAD9L172_RIDPI</name>
<dbReference type="PROSITE" id="PS51203">
    <property type="entry name" value="CS"/>
    <property type="match status" value="1"/>
</dbReference>
<evidence type="ECO:0000256" key="9">
    <source>
        <dbReference type="ARBA" id="ARBA00022776"/>
    </source>
</evidence>
<dbReference type="GO" id="GO:0006457">
    <property type="term" value="P:protein folding"/>
    <property type="evidence" value="ECO:0007669"/>
    <property type="project" value="TreeGrafter"/>
</dbReference>
<dbReference type="PANTHER" id="PTHR12356">
    <property type="entry name" value="NUCLEAR MOVEMENT PROTEIN NUDC"/>
    <property type="match status" value="1"/>
</dbReference>
<dbReference type="Pfam" id="PF14050">
    <property type="entry name" value="Nudc_N"/>
    <property type="match status" value="1"/>
</dbReference>
<dbReference type="CDD" id="cd06492">
    <property type="entry name" value="p23_mNUDC_like"/>
    <property type="match status" value="1"/>
</dbReference>
<feature type="region of interest" description="Disordered" evidence="15">
    <location>
        <begin position="65"/>
        <end position="181"/>
    </location>
</feature>
<keyword evidence="11" id="KW-0206">Cytoskeleton</keyword>
<dbReference type="SUPFAM" id="SSF49764">
    <property type="entry name" value="HSP20-like chaperones"/>
    <property type="match status" value="1"/>
</dbReference>
<evidence type="ECO:0000256" key="3">
    <source>
        <dbReference type="ARBA" id="ARBA00010513"/>
    </source>
</evidence>
<keyword evidence="6" id="KW-0597">Phosphoprotein</keyword>
<sequence>MSGEPDLERFDGMLLGMAQQCEGGMQELIGTIFNFLARKTDFYTGGGPGAAEKMLMDIFNKNAAVAQERSGREKKQRDEAERKRKERVAKKAEEERKRREKLTEGPRLQEVTDEEAERIQKEIDAKKSETSAVETNGDAQEKDAAVKSEDTKEGNASDDEEDEKDKGKLKPNAGNGADLPDYSWTQILSELEIRIPFEVPFHIKGKDVVVEMSKQHLKVGLKGKPPVIDGDTHKEIKIEESTWCIEDGKEVILNIEKVNKMEWWSKIISTDPEINTKKVQPENSKLSDLDGETRSMVEKMMYDQRQKEMGLPTSDEQKKKDVLAQFMKQHPEMDFSKCKFS</sequence>
<evidence type="ECO:0000256" key="1">
    <source>
        <dbReference type="ARBA" id="ARBA00004186"/>
    </source>
</evidence>
<dbReference type="InterPro" id="IPR025934">
    <property type="entry name" value="NudC_N_dom"/>
</dbReference>
<dbReference type="AlphaFoldDB" id="A0AAD9L172"/>
<evidence type="ECO:0000313" key="18">
    <source>
        <dbReference type="Proteomes" id="UP001209878"/>
    </source>
</evidence>
<evidence type="ECO:0000256" key="10">
    <source>
        <dbReference type="ARBA" id="ARBA00023054"/>
    </source>
</evidence>
<evidence type="ECO:0000256" key="12">
    <source>
        <dbReference type="ARBA" id="ARBA00023306"/>
    </source>
</evidence>
<feature type="compositionally biased region" description="Basic and acidic residues" evidence="15">
    <location>
        <begin position="117"/>
        <end position="129"/>
    </location>
</feature>
<accession>A0AAD9L172</accession>
<reference evidence="17" key="1">
    <citation type="journal article" date="2023" name="Mol. Biol. Evol.">
        <title>Third-Generation Sequencing Reveals the Adaptive Role of the Epigenome in Three Deep-Sea Polychaetes.</title>
        <authorList>
            <person name="Perez M."/>
            <person name="Aroh O."/>
            <person name="Sun Y."/>
            <person name="Lan Y."/>
            <person name="Juniper S.K."/>
            <person name="Young C.R."/>
            <person name="Angers B."/>
            <person name="Qian P.Y."/>
        </authorList>
    </citation>
    <scope>NUCLEOTIDE SEQUENCE</scope>
    <source>
        <strain evidence="17">R07B-5</strain>
    </source>
</reference>
<organism evidence="17 18">
    <name type="scientific">Ridgeia piscesae</name>
    <name type="common">Tubeworm</name>
    <dbReference type="NCBI Taxonomy" id="27915"/>
    <lineage>
        <taxon>Eukaryota</taxon>
        <taxon>Metazoa</taxon>
        <taxon>Spiralia</taxon>
        <taxon>Lophotrochozoa</taxon>
        <taxon>Annelida</taxon>
        <taxon>Polychaeta</taxon>
        <taxon>Sedentaria</taxon>
        <taxon>Canalipalpata</taxon>
        <taxon>Sabellida</taxon>
        <taxon>Siboglinidae</taxon>
        <taxon>Ridgeia</taxon>
    </lineage>
</organism>
<keyword evidence="5" id="KW-0963">Cytoplasm</keyword>
<dbReference type="GO" id="GO:0005737">
    <property type="term" value="C:cytoplasm"/>
    <property type="evidence" value="ECO:0007669"/>
    <property type="project" value="TreeGrafter"/>
</dbReference>
<dbReference type="Proteomes" id="UP001209878">
    <property type="component" value="Unassembled WGS sequence"/>
</dbReference>
<comment type="similarity">
    <text evidence="3">Belongs to the nudC family.</text>
</comment>
<keyword evidence="10" id="KW-0175">Coiled coil</keyword>
<evidence type="ECO:0000313" key="17">
    <source>
        <dbReference type="EMBL" id="KAK2181474.1"/>
    </source>
</evidence>
<evidence type="ECO:0000256" key="2">
    <source>
        <dbReference type="ARBA" id="ARBA00004214"/>
    </source>
</evidence>
<dbReference type="FunFam" id="2.60.40.790:FF:000001">
    <property type="entry name" value="Nuclear migration protein nudC"/>
    <property type="match status" value="1"/>
</dbReference>
<feature type="compositionally biased region" description="Basic and acidic residues" evidence="15">
    <location>
        <begin position="139"/>
        <end position="155"/>
    </location>
</feature>
<comment type="subcellular location">
    <subcellularLocation>
        <location evidence="1">Cytoplasm</location>
        <location evidence="1">Cytoskeleton</location>
        <location evidence="1">Spindle</location>
    </subcellularLocation>
    <subcellularLocation>
        <location evidence="2">Midbody</location>
    </subcellularLocation>
</comment>
<evidence type="ECO:0000256" key="4">
    <source>
        <dbReference type="ARBA" id="ARBA00017641"/>
    </source>
</evidence>
<dbReference type="GO" id="GO:0030496">
    <property type="term" value="C:midbody"/>
    <property type="evidence" value="ECO:0007669"/>
    <property type="project" value="UniProtKB-SubCell"/>
</dbReference>
<gene>
    <name evidence="17" type="ORF">NP493_388g02033</name>
</gene>
<protein>
    <recommendedName>
        <fullName evidence="4">Nuclear migration protein nudC</fullName>
    </recommendedName>
    <alternativeName>
        <fullName evidence="13">Nuclear distribution protein C homolog</fullName>
    </alternativeName>
</protein>
<proteinExistence type="inferred from homology"/>
<keyword evidence="18" id="KW-1185">Reference proteome</keyword>
<dbReference type="GO" id="GO:0005874">
    <property type="term" value="C:microtubule"/>
    <property type="evidence" value="ECO:0007669"/>
    <property type="project" value="UniProtKB-KW"/>
</dbReference>
<dbReference type="GO" id="GO:0005819">
    <property type="term" value="C:spindle"/>
    <property type="evidence" value="ECO:0007669"/>
    <property type="project" value="UniProtKB-SubCell"/>
</dbReference>
<evidence type="ECO:0000256" key="8">
    <source>
        <dbReference type="ARBA" id="ARBA00022701"/>
    </source>
</evidence>
<dbReference type="PANTHER" id="PTHR12356:SF3">
    <property type="entry name" value="NUCLEAR MIGRATION PROTEIN NUDC"/>
    <property type="match status" value="1"/>
</dbReference>
<comment type="function">
    <text evidence="14">Plays a role in neurogenesis and neuronal migration. Necessary for correct formation of mitotic spindles and chromosome separation during mitosis. Necessary for cytokinesis and cell proliferation.</text>
</comment>
<comment type="caution">
    <text evidence="17">The sequence shown here is derived from an EMBL/GenBank/DDBJ whole genome shotgun (WGS) entry which is preliminary data.</text>
</comment>
<dbReference type="Gene3D" id="2.60.40.790">
    <property type="match status" value="1"/>
</dbReference>
<keyword evidence="7" id="KW-0132">Cell division</keyword>
<evidence type="ECO:0000256" key="6">
    <source>
        <dbReference type="ARBA" id="ARBA00022553"/>
    </source>
</evidence>
<dbReference type="Pfam" id="PF16273">
    <property type="entry name" value="NuDC"/>
    <property type="match status" value="1"/>
</dbReference>
<keyword evidence="9" id="KW-0498">Mitosis</keyword>
<dbReference type="InterPro" id="IPR032572">
    <property type="entry name" value="NuDC"/>
</dbReference>
<dbReference type="EMBL" id="JAODUO010000396">
    <property type="protein sequence ID" value="KAK2181474.1"/>
    <property type="molecule type" value="Genomic_DNA"/>
</dbReference>
<dbReference type="GO" id="GO:0051301">
    <property type="term" value="P:cell division"/>
    <property type="evidence" value="ECO:0007669"/>
    <property type="project" value="UniProtKB-KW"/>
</dbReference>
<keyword evidence="8" id="KW-0493">Microtubule</keyword>
<dbReference type="InterPro" id="IPR007052">
    <property type="entry name" value="CS_dom"/>
</dbReference>
<evidence type="ECO:0000256" key="7">
    <source>
        <dbReference type="ARBA" id="ARBA00022618"/>
    </source>
</evidence>
<feature type="domain" description="CS" evidence="16">
    <location>
        <begin position="177"/>
        <end position="268"/>
    </location>
</feature>
<evidence type="ECO:0000256" key="5">
    <source>
        <dbReference type="ARBA" id="ARBA00022490"/>
    </source>
</evidence>
<dbReference type="Pfam" id="PF04969">
    <property type="entry name" value="CS"/>
    <property type="match status" value="1"/>
</dbReference>
<evidence type="ECO:0000256" key="11">
    <source>
        <dbReference type="ARBA" id="ARBA00023212"/>
    </source>
</evidence>
<dbReference type="InterPro" id="IPR037898">
    <property type="entry name" value="NudC_fam"/>
</dbReference>
<dbReference type="InterPro" id="IPR008978">
    <property type="entry name" value="HSP20-like_chaperone"/>
</dbReference>
<keyword evidence="12" id="KW-0131">Cell cycle</keyword>
<evidence type="ECO:0000256" key="13">
    <source>
        <dbReference type="ARBA" id="ARBA00030427"/>
    </source>
</evidence>
<evidence type="ECO:0000256" key="14">
    <source>
        <dbReference type="ARBA" id="ARBA00046142"/>
    </source>
</evidence>
<dbReference type="GO" id="GO:0051082">
    <property type="term" value="F:unfolded protein binding"/>
    <property type="evidence" value="ECO:0007669"/>
    <property type="project" value="TreeGrafter"/>
</dbReference>
<evidence type="ECO:0000259" key="16">
    <source>
        <dbReference type="PROSITE" id="PS51203"/>
    </source>
</evidence>
<feature type="compositionally biased region" description="Basic and acidic residues" evidence="15">
    <location>
        <begin position="69"/>
        <end position="104"/>
    </location>
</feature>